<evidence type="ECO:0000259" key="4">
    <source>
        <dbReference type="Pfam" id="PF07687"/>
    </source>
</evidence>
<dbReference type="SUPFAM" id="SSF53187">
    <property type="entry name" value="Zn-dependent exopeptidases"/>
    <property type="match status" value="1"/>
</dbReference>
<dbReference type="InterPro" id="IPR036264">
    <property type="entry name" value="Bact_exopeptidase_dim_dom"/>
</dbReference>
<dbReference type="GO" id="GO:0016787">
    <property type="term" value="F:hydrolase activity"/>
    <property type="evidence" value="ECO:0007669"/>
    <property type="project" value="UniProtKB-KW"/>
</dbReference>
<proteinExistence type="predicted"/>
<evidence type="ECO:0000313" key="6">
    <source>
        <dbReference type="Proteomes" id="UP000658382"/>
    </source>
</evidence>
<feature type="active site" evidence="3">
    <location>
        <position position="89"/>
    </location>
</feature>
<evidence type="ECO:0000256" key="3">
    <source>
        <dbReference type="PIRSR" id="PIRSR037238-1"/>
    </source>
</evidence>
<dbReference type="InterPro" id="IPR011650">
    <property type="entry name" value="Peptidase_M20_dimer"/>
</dbReference>
<keyword evidence="2" id="KW-0378">Hydrolase</keyword>
<evidence type="ECO:0000256" key="2">
    <source>
        <dbReference type="ARBA" id="ARBA00022801"/>
    </source>
</evidence>
<dbReference type="PANTHER" id="PTHR43808">
    <property type="entry name" value="ACETYLORNITHINE DEACETYLASE"/>
    <property type="match status" value="1"/>
</dbReference>
<organism evidence="5 6">
    <name type="scientific">Lentibacillus kapialis</name>
    <dbReference type="NCBI Taxonomy" id="340214"/>
    <lineage>
        <taxon>Bacteria</taxon>
        <taxon>Bacillati</taxon>
        <taxon>Bacillota</taxon>
        <taxon>Bacilli</taxon>
        <taxon>Bacillales</taxon>
        <taxon>Bacillaceae</taxon>
        <taxon>Lentibacillus</taxon>
    </lineage>
</organism>
<dbReference type="Gene3D" id="3.30.70.360">
    <property type="match status" value="1"/>
</dbReference>
<dbReference type="RefSeq" id="WP_188632757.1">
    <property type="nucleotide sequence ID" value="NZ_BMNQ01000021.1"/>
</dbReference>
<dbReference type="AlphaFoldDB" id="A0A917PWT4"/>
<accession>A0A917PWT4</accession>
<dbReference type="SUPFAM" id="SSF55031">
    <property type="entry name" value="Bacterial exopeptidase dimerisation domain"/>
    <property type="match status" value="1"/>
</dbReference>
<gene>
    <name evidence="5" type="ORF">GCM10007063_17910</name>
</gene>
<reference evidence="5" key="2">
    <citation type="submission" date="2020-09" db="EMBL/GenBank/DDBJ databases">
        <authorList>
            <person name="Sun Q."/>
            <person name="Ohkuma M."/>
        </authorList>
    </citation>
    <scope>NUCLEOTIDE SEQUENCE</scope>
    <source>
        <strain evidence="5">JCM 12580</strain>
    </source>
</reference>
<comment type="caution">
    <text evidence="5">The sequence shown here is derived from an EMBL/GenBank/DDBJ whole genome shotgun (WGS) entry which is preliminary data.</text>
</comment>
<evidence type="ECO:0000313" key="5">
    <source>
        <dbReference type="EMBL" id="GGJ95841.1"/>
    </source>
</evidence>
<dbReference type="GO" id="GO:0046872">
    <property type="term" value="F:metal ion binding"/>
    <property type="evidence" value="ECO:0007669"/>
    <property type="project" value="UniProtKB-KW"/>
</dbReference>
<feature type="domain" description="Peptidase M20 dimerisation" evidence="4">
    <location>
        <begin position="192"/>
        <end position="281"/>
    </location>
</feature>
<dbReference type="Gene3D" id="3.40.630.10">
    <property type="entry name" value="Zn peptidases"/>
    <property type="match status" value="1"/>
</dbReference>
<evidence type="ECO:0000256" key="1">
    <source>
        <dbReference type="ARBA" id="ARBA00022723"/>
    </source>
</evidence>
<dbReference type="InterPro" id="IPR050072">
    <property type="entry name" value="Peptidase_M20A"/>
</dbReference>
<dbReference type="Proteomes" id="UP000658382">
    <property type="component" value="Unassembled WGS sequence"/>
</dbReference>
<dbReference type="Pfam" id="PF01546">
    <property type="entry name" value="Peptidase_M20"/>
    <property type="match status" value="1"/>
</dbReference>
<dbReference type="EMBL" id="BMNQ01000021">
    <property type="protein sequence ID" value="GGJ95841.1"/>
    <property type="molecule type" value="Genomic_DNA"/>
</dbReference>
<dbReference type="Pfam" id="PF07687">
    <property type="entry name" value="M20_dimer"/>
    <property type="match status" value="1"/>
</dbReference>
<name>A0A917PWT4_9BACI</name>
<keyword evidence="1" id="KW-0479">Metal-binding</keyword>
<dbReference type="PANTHER" id="PTHR43808:SF9">
    <property type="entry name" value="BLL0789 PROTEIN"/>
    <property type="match status" value="1"/>
</dbReference>
<dbReference type="PIRSF" id="PIRSF037238">
    <property type="entry name" value="Carboxypeptidase_G2"/>
    <property type="match status" value="1"/>
</dbReference>
<sequence>MSEEKMLLEFMKKHTDEFMEMLKEAVTLESPTEGNKEDLKKCRDYFERSFSKIGFTCSIVPSNDSRYGDHLLMELGDGDEQVLFVGHYDTVYEKGAFGSLWEQEDTKVWGPGVFDMKGGIVQVFMVAKALKELSLLPENKKIVFLLTSDEEAGSPSSHMHYKELAKKSKASFVMEPTFGDYSGLLTIGRYARGNYTFIAEGRPAHSGQEPENAESGLKELAQQAIYLESLTDLEKDVTIACTSFNSGNTGWPTVPGVGELTIDARFSSAEIAKKFDSQFQNLKPYNPEVKITTKGGIEKPPFDEKDPVHKALYERAKKVGEKFDLEMEGFVGRAGTDGNFTASVGSPTLDGMGMSGDFAHQPGKEYINTDDIAVRGAFVASMVLEVLKNE</sequence>
<protein>
    <submittedName>
        <fullName evidence="5">Peptidase M20</fullName>
    </submittedName>
</protein>
<feature type="active site" description="Proton acceptor" evidence="3">
    <location>
        <position position="150"/>
    </location>
</feature>
<reference evidence="5" key="1">
    <citation type="journal article" date="2014" name="Int. J. Syst. Evol. Microbiol.">
        <title>Complete genome sequence of Corynebacterium casei LMG S-19264T (=DSM 44701T), isolated from a smear-ripened cheese.</title>
        <authorList>
            <consortium name="US DOE Joint Genome Institute (JGI-PGF)"/>
            <person name="Walter F."/>
            <person name="Albersmeier A."/>
            <person name="Kalinowski J."/>
            <person name="Ruckert C."/>
        </authorList>
    </citation>
    <scope>NUCLEOTIDE SEQUENCE</scope>
    <source>
        <strain evidence="5">JCM 12580</strain>
    </source>
</reference>
<dbReference type="InterPro" id="IPR017150">
    <property type="entry name" value="Pept_M20_glutamate_carboxypep"/>
</dbReference>
<dbReference type="InterPro" id="IPR002933">
    <property type="entry name" value="Peptidase_M20"/>
</dbReference>
<keyword evidence="6" id="KW-1185">Reference proteome</keyword>